<dbReference type="EMBL" id="JAGKQM010000018">
    <property type="protein sequence ID" value="KAH0862550.1"/>
    <property type="molecule type" value="Genomic_DNA"/>
</dbReference>
<gene>
    <name evidence="1" type="ORF">HID58_079761</name>
</gene>
<name>A0ABQ7Y302_BRANA</name>
<organism evidence="1 2">
    <name type="scientific">Brassica napus</name>
    <name type="common">Rape</name>
    <dbReference type="NCBI Taxonomy" id="3708"/>
    <lineage>
        <taxon>Eukaryota</taxon>
        <taxon>Viridiplantae</taxon>
        <taxon>Streptophyta</taxon>
        <taxon>Embryophyta</taxon>
        <taxon>Tracheophyta</taxon>
        <taxon>Spermatophyta</taxon>
        <taxon>Magnoliopsida</taxon>
        <taxon>eudicotyledons</taxon>
        <taxon>Gunneridae</taxon>
        <taxon>Pentapetalae</taxon>
        <taxon>rosids</taxon>
        <taxon>malvids</taxon>
        <taxon>Brassicales</taxon>
        <taxon>Brassicaceae</taxon>
        <taxon>Brassiceae</taxon>
        <taxon>Brassica</taxon>
    </lineage>
</organism>
<proteinExistence type="predicted"/>
<keyword evidence="2" id="KW-1185">Reference proteome</keyword>
<evidence type="ECO:0000313" key="1">
    <source>
        <dbReference type="EMBL" id="KAH0862550.1"/>
    </source>
</evidence>
<accession>A0ABQ7Y302</accession>
<dbReference type="Proteomes" id="UP000824890">
    <property type="component" value="Unassembled WGS sequence"/>
</dbReference>
<sequence length="275" mass="31144">MGIKNHHVGPSKCSKGGHHCRVGSNIAPMGGLVGVGRRFDGESENIRIEDDASAHTPDAYAAHDFSLHFLRPSGSMNRVEECMGQEPGILRGRILARLRIRGMRRSSCWSPYCLLASSRDCTLTFGSGDVQHIRLDNLVESWYRSRILGHVDCVVSMPNREGGTAILQSAPEGRLQSMLGWPCVVLSWNLEDPRHVFPEYEDLEIHPSETHGSWIRFFINRRLYGLFVQEPGDWMDFRLGTRRLEELLSRDPETGWIFVLEPGGWMNFCPGTRRL</sequence>
<comment type="caution">
    <text evidence="1">The sequence shown here is derived from an EMBL/GenBank/DDBJ whole genome shotgun (WGS) entry which is preliminary data.</text>
</comment>
<reference evidence="1 2" key="1">
    <citation type="submission" date="2021-05" db="EMBL/GenBank/DDBJ databases">
        <title>Genome Assembly of Synthetic Allotetraploid Brassica napus Reveals Homoeologous Exchanges between Subgenomes.</title>
        <authorList>
            <person name="Davis J.T."/>
        </authorList>
    </citation>
    <scope>NUCLEOTIDE SEQUENCE [LARGE SCALE GENOMIC DNA]</scope>
    <source>
        <strain evidence="2">cv. Da-Ae</strain>
        <tissue evidence="1">Seedling</tissue>
    </source>
</reference>
<evidence type="ECO:0000313" key="2">
    <source>
        <dbReference type="Proteomes" id="UP000824890"/>
    </source>
</evidence>
<protein>
    <submittedName>
        <fullName evidence="1">Uncharacterized protein</fullName>
    </submittedName>
</protein>